<evidence type="ECO:0000313" key="8">
    <source>
        <dbReference type="Proteomes" id="UP000036923"/>
    </source>
</evidence>
<evidence type="ECO:0000313" key="7">
    <source>
        <dbReference type="EMBL" id="KNY28436.1"/>
    </source>
</evidence>
<proteinExistence type="inferred from homology"/>
<accession>A0A0L6JRG8</accession>
<dbReference type="STRING" id="398512.Bccel_3710"/>
<dbReference type="PROSITE" id="PS50111">
    <property type="entry name" value="CHEMOTAXIS_TRANSDUC_2"/>
    <property type="match status" value="1"/>
</dbReference>
<reference evidence="8" key="1">
    <citation type="submission" date="2015-07" db="EMBL/GenBank/DDBJ databases">
        <title>Near-Complete Genome Sequence of the Cellulolytic Bacterium Bacteroides (Pseudobacteroides) cellulosolvens ATCC 35603.</title>
        <authorList>
            <person name="Dassa B."/>
            <person name="Utturkar S.M."/>
            <person name="Klingeman D.M."/>
            <person name="Hurt R.A."/>
            <person name="Keller M."/>
            <person name="Xu J."/>
            <person name="Reddy Y.H.K."/>
            <person name="Borovok I."/>
            <person name="Grinberg I.R."/>
            <person name="Lamed R."/>
            <person name="Zhivin O."/>
            <person name="Bayer E.A."/>
            <person name="Brown S.D."/>
        </authorList>
    </citation>
    <scope>NUCLEOTIDE SEQUENCE [LARGE SCALE GENOMIC DNA]</scope>
    <source>
        <strain evidence="8">DSM 2933</strain>
    </source>
</reference>
<evidence type="ECO:0000259" key="5">
    <source>
        <dbReference type="PROSITE" id="PS50111"/>
    </source>
</evidence>
<evidence type="ECO:0000256" key="3">
    <source>
        <dbReference type="PROSITE-ProRule" id="PRU00284"/>
    </source>
</evidence>
<dbReference type="GO" id="GO:0007165">
    <property type="term" value="P:signal transduction"/>
    <property type="evidence" value="ECO:0007669"/>
    <property type="project" value="UniProtKB-KW"/>
</dbReference>
<dbReference type="SMART" id="SM00304">
    <property type="entry name" value="HAMP"/>
    <property type="match status" value="1"/>
</dbReference>
<organism evidence="7 8">
    <name type="scientific">Pseudobacteroides cellulosolvens ATCC 35603 = DSM 2933</name>
    <dbReference type="NCBI Taxonomy" id="398512"/>
    <lineage>
        <taxon>Bacteria</taxon>
        <taxon>Bacillati</taxon>
        <taxon>Bacillota</taxon>
        <taxon>Clostridia</taxon>
        <taxon>Eubacteriales</taxon>
        <taxon>Oscillospiraceae</taxon>
        <taxon>Pseudobacteroides</taxon>
    </lineage>
</organism>
<dbReference type="AlphaFoldDB" id="A0A0L6JRG8"/>
<keyword evidence="1 3" id="KW-0807">Transducer</keyword>
<keyword evidence="4" id="KW-1133">Transmembrane helix</keyword>
<name>A0A0L6JRG8_9FIRM</name>
<keyword evidence="4" id="KW-0472">Membrane</keyword>
<evidence type="ECO:0000256" key="4">
    <source>
        <dbReference type="SAM" id="Phobius"/>
    </source>
</evidence>
<dbReference type="Pfam" id="PF00015">
    <property type="entry name" value="MCPsignal"/>
    <property type="match status" value="1"/>
</dbReference>
<comment type="caution">
    <text evidence="7">The sequence shown here is derived from an EMBL/GenBank/DDBJ whole genome shotgun (WGS) entry which is preliminary data.</text>
</comment>
<dbReference type="CDD" id="cd18774">
    <property type="entry name" value="PDC2_HK_sensor"/>
    <property type="match status" value="1"/>
</dbReference>
<dbReference type="InterPro" id="IPR004089">
    <property type="entry name" value="MCPsignal_dom"/>
</dbReference>
<keyword evidence="4" id="KW-0812">Transmembrane</keyword>
<feature type="domain" description="HAMP" evidence="6">
    <location>
        <begin position="358"/>
        <end position="410"/>
    </location>
</feature>
<feature type="domain" description="Methyl-accepting transducer" evidence="5">
    <location>
        <begin position="429"/>
        <end position="686"/>
    </location>
</feature>
<dbReference type="PATRIC" id="fig|398512.5.peg.3886"/>
<dbReference type="Proteomes" id="UP000036923">
    <property type="component" value="Unassembled WGS sequence"/>
</dbReference>
<dbReference type="eggNOG" id="COG0840">
    <property type="taxonomic scope" value="Bacteria"/>
</dbReference>
<dbReference type="InterPro" id="IPR003660">
    <property type="entry name" value="HAMP_dom"/>
</dbReference>
<feature type="transmembrane region" description="Helical" evidence="4">
    <location>
        <begin position="338"/>
        <end position="365"/>
    </location>
</feature>
<dbReference type="CDD" id="cd06225">
    <property type="entry name" value="HAMP"/>
    <property type="match status" value="1"/>
</dbReference>
<sequence length="715" mass="79449">MKFYKLKKISQLAFLQHLKKAPYNVAKYSRYIGIQKRLLTFFILLSSIPLLSIAILSYTKSSSAVQSKTESYSSEIMSQFSRNVKNILFFIESGCNEVMKTTEFMEAIKQYDQGGIPIMDTSVIINPILNNKFSPTVIEGCEGAIYLTKGEIVGTTSSYQTGSEFMTMLKDFESMAKNANGKYTWLMKKGERTSQNYILSFVEVYHELTNDPLGTIIVFLNESFIGSIYGSTYIDGSKDIFVVDTSGTIISSKNKNDLKINTQYSNKTFVNAIKSSLESNKTDPAKDNQPKKGYTYISENGKEHLFSYSQVPGLNWFAVSTIPLSFIQSESLAIRTTIIYVSLIIFILAVIISFLIAVSISNPLYKLGDLMKKAKEGDLVISINDNFNDEISTLSNNFNEMVSNIRNLIAKVNTSSTQVLSSAEKLSKMSHTYYTSSEQIAISMDEIAKGASNQASNNYKSLGYLTTLSNDIEKVDSDMKTVSGIIHDTKYLSQNAIKSVKSLNEKSIQTNKVSEDIVTQINSFYADMKQIQNIVKFIDNISEETNLLSLNAAIEAARAGEAGRGFAVVADQVKKLANQTKESLTSISNSIQNIQSKADLAFMSANKTQEIVSDQMNAVNETDDSFKAIFNSMENISKYMKEFEVSVNYILDSSTKTLEAINNISSVSQETAASVEEISATTQQQIEGISEVSSQSKLLRQMAQELNDSISHFKI</sequence>
<dbReference type="OrthoDB" id="9760371at2"/>
<evidence type="ECO:0000259" key="6">
    <source>
        <dbReference type="PROSITE" id="PS50885"/>
    </source>
</evidence>
<gene>
    <name evidence="7" type="ORF">Bccel_3710</name>
</gene>
<dbReference type="SUPFAM" id="SSF58104">
    <property type="entry name" value="Methyl-accepting chemotaxis protein (MCP) signaling domain"/>
    <property type="match status" value="1"/>
</dbReference>
<protein>
    <submittedName>
        <fullName evidence="7">Methyl-accepting chemotaxis sensory transducer</fullName>
    </submittedName>
</protein>
<dbReference type="Gene3D" id="3.30.450.20">
    <property type="entry name" value="PAS domain"/>
    <property type="match status" value="1"/>
</dbReference>
<comment type="similarity">
    <text evidence="2">Belongs to the methyl-accepting chemotaxis (MCP) protein family.</text>
</comment>
<dbReference type="Pfam" id="PF00672">
    <property type="entry name" value="HAMP"/>
    <property type="match status" value="1"/>
</dbReference>
<evidence type="ECO:0000256" key="2">
    <source>
        <dbReference type="ARBA" id="ARBA00029447"/>
    </source>
</evidence>
<dbReference type="PANTHER" id="PTHR32089:SF112">
    <property type="entry name" value="LYSOZYME-LIKE PROTEIN-RELATED"/>
    <property type="match status" value="1"/>
</dbReference>
<dbReference type="EMBL" id="LGTC01000001">
    <property type="protein sequence ID" value="KNY28436.1"/>
    <property type="molecule type" value="Genomic_DNA"/>
</dbReference>
<dbReference type="PANTHER" id="PTHR32089">
    <property type="entry name" value="METHYL-ACCEPTING CHEMOTAXIS PROTEIN MCPB"/>
    <property type="match status" value="1"/>
</dbReference>
<dbReference type="GO" id="GO:0016020">
    <property type="term" value="C:membrane"/>
    <property type="evidence" value="ECO:0007669"/>
    <property type="project" value="InterPro"/>
</dbReference>
<dbReference type="Gene3D" id="1.10.287.950">
    <property type="entry name" value="Methyl-accepting chemotaxis protein"/>
    <property type="match status" value="1"/>
</dbReference>
<keyword evidence="8" id="KW-1185">Reference proteome</keyword>
<evidence type="ECO:0000256" key="1">
    <source>
        <dbReference type="ARBA" id="ARBA00023224"/>
    </source>
</evidence>
<dbReference type="SMART" id="SM00283">
    <property type="entry name" value="MA"/>
    <property type="match status" value="1"/>
</dbReference>
<feature type="transmembrane region" description="Helical" evidence="4">
    <location>
        <begin position="38"/>
        <end position="58"/>
    </location>
</feature>
<dbReference type="PROSITE" id="PS50885">
    <property type="entry name" value="HAMP"/>
    <property type="match status" value="1"/>
</dbReference>
<dbReference type="RefSeq" id="WP_036938790.1">
    <property type="nucleotide sequence ID" value="NZ_JQKC01000007.1"/>
</dbReference>